<gene>
    <name evidence="2" type="ORF">DFH07DRAFT_986179</name>
</gene>
<dbReference type="Proteomes" id="UP001215280">
    <property type="component" value="Unassembled WGS sequence"/>
</dbReference>
<feature type="compositionally biased region" description="Basic and acidic residues" evidence="1">
    <location>
        <begin position="135"/>
        <end position="150"/>
    </location>
</feature>
<evidence type="ECO:0000313" key="3">
    <source>
        <dbReference type="Proteomes" id="UP001215280"/>
    </source>
</evidence>
<dbReference type="GO" id="GO:0070979">
    <property type="term" value="P:protein K11-linked ubiquitination"/>
    <property type="evidence" value="ECO:0007669"/>
    <property type="project" value="TreeGrafter"/>
</dbReference>
<feature type="region of interest" description="Disordered" evidence="1">
    <location>
        <begin position="132"/>
        <end position="156"/>
    </location>
</feature>
<keyword evidence="3" id="KW-1185">Reference proteome</keyword>
<dbReference type="SUPFAM" id="SSF75632">
    <property type="entry name" value="Cullin homology domain"/>
    <property type="match status" value="1"/>
</dbReference>
<dbReference type="GO" id="GO:0005680">
    <property type="term" value="C:anaphase-promoting complex"/>
    <property type="evidence" value="ECO:0007669"/>
    <property type="project" value="TreeGrafter"/>
</dbReference>
<dbReference type="GO" id="GO:0007091">
    <property type="term" value="P:metaphase/anaphase transition of mitotic cell cycle"/>
    <property type="evidence" value="ECO:0007669"/>
    <property type="project" value="TreeGrafter"/>
</dbReference>
<dbReference type="Gene3D" id="3.30.230.130">
    <property type="entry name" value="Cullin, Chain C, Domain 2"/>
    <property type="match status" value="1"/>
</dbReference>
<dbReference type="AlphaFoldDB" id="A0AAD7I824"/>
<dbReference type="InterPro" id="IPR036317">
    <property type="entry name" value="Cullin_homology_sf"/>
</dbReference>
<accession>A0AAD7I824</accession>
<sequence>MWSEAGGACPPVVSGAKVGERRYSPVVSLSRVSLAVPDRSSQAELSRHFCNDHRRTRRVQTSRLGKLFTEDQVQEEWNKEVSLTRAGFKFAGMPLRGTRRALGRGEVAAGQVYDPNTKLTGAFTVTGRRVLGQPRSKDGESVTRSKSRDEASEELGGSRWLGTNRKLGPTIRGAYTLTIPIQLFSILPPGFVAGFKALCASTLLPVAQHAPEMWDAFEALGLTDRYEGIIASVGYERIEEYVLETCTGKWDKPCARVDDKPDRAVDAADARQGRVNNPNRNRKCLLHPGADIKLILTQYVAIHPNRRPVFKVADPIRRCLRERPDTIRSIVANLVDDDDSGDALVDENEPIQPLQQLEADDYNAANGDPEPIDAGPNFRTNKPSDVISMLVSIYNSKDLFVKELQVLLAQRLLAITDVNFEKVEKETDYAKEFSTYKPDKKLRWLPHLGTAHLELQLEYRTTDVPPLEAAFIELFSDKSASIHYSPPLTNADVWTIDELIAGVGAVDRTAALKALITWIDLGVLKEDQENAFRLRRSRKCDLRAIQIFEVLLAPLSMHWIGDVFGAPRAGCDEEPGLVSLTCDFRSIYSAKFIMATRKSQPTVASFHESFILRVDVNLQILDHQNPCGGRIDQASRPCQGKWSELTVKLMGGNQRDIRSVSGGKDHKVSNYRRSLSF</sequence>
<dbReference type="PANTHER" id="PTHR45957">
    <property type="entry name" value="ANAPHASE-PROMOTING COMPLEX SUBUNIT 2"/>
    <property type="match status" value="1"/>
</dbReference>
<evidence type="ECO:0000256" key="1">
    <source>
        <dbReference type="SAM" id="MobiDB-lite"/>
    </source>
</evidence>
<name>A0AAD7I824_9AGAR</name>
<evidence type="ECO:0000313" key="2">
    <source>
        <dbReference type="EMBL" id="KAJ7736365.1"/>
    </source>
</evidence>
<organism evidence="2 3">
    <name type="scientific">Mycena maculata</name>
    <dbReference type="NCBI Taxonomy" id="230809"/>
    <lineage>
        <taxon>Eukaryota</taxon>
        <taxon>Fungi</taxon>
        <taxon>Dikarya</taxon>
        <taxon>Basidiomycota</taxon>
        <taxon>Agaricomycotina</taxon>
        <taxon>Agaricomycetes</taxon>
        <taxon>Agaricomycetidae</taxon>
        <taxon>Agaricales</taxon>
        <taxon>Marasmiineae</taxon>
        <taxon>Mycenaceae</taxon>
        <taxon>Mycena</taxon>
    </lineage>
</organism>
<evidence type="ECO:0008006" key="4">
    <source>
        <dbReference type="Google" id="ProtNLM"/>
    </source>
</evidence>
<reference evidence="2" key="1">
    <citation type="submission" date="2023-03" db="EMBL/GenBank/DDBJ databases">
        <title>Massive genome expansion in bonnet fungi (Mycena s.s.) driven by repeated elements and novel gene families across ecological guilds.</title>
        <authorList>
            <consortium name="Lawrence Berkeley National Laboratory"/>
            <person name="Harder C.B."/>
            <person name="Miyauchi S."/>
            <person name="Viragh M."/>
            <person name="Kuo A."/>
            <person name="Thoen E."/>
            <person name="Andreopoulos B."/>
            <person name="Lu D."/>
            <person name="Skrede I."/>
            <person name="Drula E."/>
            <person name="Henrissat B."/>
            <person name="Morin E."/>
            <person name="Kohler A."/>
            <person name="Barry K."/>
            <person name="LaButti K."/>
            <person name="Morin E."/>
            <person name="Salamov A."/>
            <person name="Lipzen A."/>
            <person name="Mereny Z."/>
            <person name="Hegedus B."/>
            <person name="Baldrian P."/>
            <person name="Stursova M."/>
            <person name="Weitz H."/>
            <person name="Taylor A."/>
            <person name="Grigoriev I.V."/>
            <person name="Nagy L.G."/>
            <person name="Martin F."/>
            <person name="Kauserud H."/>
        </authorList>
    </citation>
    <scope>NUCLEOTIDE SEQUENCE</scope>
    <source>
        <strain evidence="2">CBHHK188m</strain>
    </source>
</reference>
<dbReference type="InterPro" id="IPR044554">
    <property type="entry name" value="ANAPC2"/>
</dbReference>
<proteinExistence type="predicted"/>
<dbReference type="EMBL" id="JARJLG010000149">
    <property type="protein sequence ID" value="KAJ7736365.1"/>
    <property type="molecule type" value="Genomic_DNA"/>
</dbReference>
<comment type="caution">
    <text evidence="2">The sequence shown here is derived from an EMBL/GenBank/DDBJ whole genome shotgun (WGS) entry which is preliminary data.</text>
</comment>
<dbReference type="PANTHER" id="PTHR45957:SF1">
    <property type="entry name" value="ANAPHASE-PROMOTING COMPLEX SUBUNIT 2"/>
    <property type="match status" value="1"/>
</dbReference>
<protein>
    <recommendedName>
        <fullName evidence="4">Anaphase-promoting complex subunit 2</fullName>
    </recommendedName>
</protein>